<keyword evidence="2" id="KW-0805">Transcription regulation</keyword>
<proteinExistence type="inferred from homology"/>
<dbReference type="EMBL" id="JACCBF010000001">
    <property type="protein sequence ID" value="NYD32456.1"/>
    <property type="molecule type" value="Genomic_DNA"/>
</dbReference>
<dbReference type="GO" id="GO:0003700">
    <property type="term" value="F:DNA-binding transcription factor activity"/>
    <property type="evidence" value="ECO:0007669"/>
    <property type="project" value="InterPro"/>
</dbReference>
<protein>
    <submittedName>
        <fullName evidence="6">DNA-binding transcriptional LysR family regulator</fullName>
    </submittedName>
</protein>
<dbReference type="AlphaFoldDB" id="A0A852RTA7"/>
<dbReference type="PRINTS" id="PR00039">
    <property type="entry name" value="HTHLYSR"/>
</dbReference>
<dbReference type="PANTHER" id="PTHR30346:SF28">
    <property type="entry name" value="HTH-TYPE TRANSCRIPTIONAL REGULATOR CYNR"/>
    <property type="match status" value="1"/>
</dbReference>
<keyword evidence="7" id="KW-1185">Reference proteome</keyword>
<dbReference type="Gene3D" id="1.10.10.10">
    <property type="entry name" value="Winged helix-like DNA-binding domain superfamily/Winged helix DNA-binding domain"/>
    <property type="match status" value="1"/>
</dbReference>
<evidence type="ECO:0000259" key="5">
    <source>
        <dbReference type="PROSITE" id="PS50931"/>
    </source>
</evidence>
<evidence type="ECO:0000313" key="7">
    <source>
        <dbReference type="Proteomes" id="UP000582231"/>
    </source>
</evidence>
<dbReference type="Pfam" id="PF00126">
    <property type="entry name" value="HTH_1"/>
    <property type="match status" value="1"/>
</dbReference>
<keyword evidence="3 6" id="KW-0238">DNA-binding</keyword>
<comment type="caution">
    <text evidence="6">The sequence shown here is derived from an EMBL/GenBank/DDBJ whole genome shotgun (WGS) entry which is preliminary data.</text>
</comment>
<sequence length="308" mass="34223">MELRQLRYFVAVAEDMHFNRAAERLHIAQPALSQQIRRLEHELKTTLFHRTTRSVELTDTGRVLLAEARRVLADVDYTLAAVRHAADGETGLLRLGFVSSAALQVLPTLVLALQERWPRLHLTLEEGTTDRQIEDIREGRIDIGVAREMAPLEGFVSQPLAKEPLVAAVPVNHRLSEQGRIRIADLAGERFVVFPRRQVSRLYDHIAALCRRAGVELEVAQEAVQFPTILGLVAAQQGVAIVPDSLRALHLPGIRYLALTDKDAYSVVSMIASEDRRQAPLVDNCFRTAAVLDFAAAFATGPDRLPLS</sequence>
<evidence type="ECO:0000256" key="2">
    <source>
        <dbReference type="ARBA" id="ARBA00023015"/>
    </source>
</evidence>
<dbReference type="FunFam" id="1.10.10.10:FF:000001">
    <property type="entry name" value="LysR family transcriptional regulator"/>
    <property type="match status" value="1"/>
</dbReference>
<reference evidence="6 7" key="1">
    <citation type="submission" date="2020-07" db="EMBL/GenBank/DDBJ databases">
        <title>Sequencing the genomes of 1000 actinobacteria strains.</title>
        <authorList>
            <person name="Klenk H.-P."/>
        </authorList>
    </citation>
    <scope>NUCLEOTIDE SEQUENCE [LARGE SCALE GENOMIC DNA]</scope>
    <source>
        <strain evidence="6 7">DSM 19082</strain>
    </source>
</reference>
<dbReference type="SUPFAM" id="SSF53850">
    <property type="entry name" value="Periplasmic binding protein-like II"/>
    <property type="match status" value="1"/>
</dbReference>
<organism evidence="6 7">
    <name type="scientific">Nocardioides kongjuensis</name>
    <dbReference type="NCBI Taxonomy" id="349522"/>
    <lineage>
        <taxon>Bacteria</taxon>
        <taxon>Bacillati</taxon>
        <taxon>Actinomycetota</taxon>
        <taxon>Actinomycetes</taxon>
        <taxon>Propionibacteriales</taxon>
        <taxon>Nocardioidaceae</taxon>
        <taxon>Nocardioides</taxon>
    </lineage>
</organism>
<dbReference type="GO" id="GO:0032993">
    <property type="term" value="C:protein-DNA complex"/>
    <property type="evidence" value="ECO:0007669"/>
    <property type="project" value="TreeGrafter"/>
</dbReference>
<dbReference type="InterPro" id="IPR005119">
    <property type="entry name" value="LysR_subst-bd"/>
</dbReference>
<gene>
    <name evidence="6" type="ORF">BJ958_004002</name>
</gene>
<name>A0A852RTA7_9ACTN</name>
<evidence type="ECO:0000256" key="3">
    <source>
        <dbReference type="ARBA" id="ARBA00023125"/>
    </source>
</evidence>
<dbReference type="Pfam" id="PF03466">
    <property type="entry name" value="LysR_substrate"/>
    <property type="match status" value="1"/>
</dbReference>
<evidence type="ECO:0000313" key="6">
    <source>
        <dbReference type="EMBL" id="NYD32456.1"/>
    </source>
</evidence>
<dbReference type="InterPro" id="IPR036388">
    <property type="entry name" value="WH-like_DNA-bd_sf"/>
</dbReference>
<dbReference type="CDD" id="cd08414">
    <property type="entry name" value="PBP2_LTTR_aromatics_like"/>
    <property type="match status" value="1"/>
</dbReference>
<feature type="domain" description="HTH lysR-type" evidence="5">
    <location>
        <begin position="1"/>
        <end position="58"/>
    </location>
</feature>
<dbReference type="RefSeq" id="WP_179728631.1">
    <property type="nucleotide sequence ID" value="NZ_BAABEF010000001.1"/>
</dbReference>
<comment type="similarity">
    <text evidence="1">Belongs to the LysR transcriptional regulatory family.</text>
</comment>
<evidence type="ECO:0000256" key="4">
    <source>
        <dbReference type="ARBA" id="ARBA00023163"/>
    </source>
</evidence>
<accession>A0A852RTA7</accession>
<evidence type="ECO:0000256" key="1">
    <source>
        <dbReference type="ARBA" id="ARBA00009437"/>
    </source>
</evidence>
<dbReference type="GO" id="GO:0003677">
    <property type="term" value="F:DNA binding"/>
    <property type="evidence" value="ECO:0007669"/>
    <property type="project" value="UniProtKB-KW"/>
</dbReference>
<dbReference type="InterPro" id="IPR000847">
    <property type="entry name" value="LysR_HTH_N"/>
</dbReference>
<keyword evidence="4" id="KW-0804">Transcription</keyword>
<dbReference type="PANTHER" id="PTHR30346">
    <property type="entry name" value="TRANSCRIPTIONAL DUAL REGULATOR HCAR-RELATED"/>
    <property type="match status" value="1"/>
</dbReference>
<dbReference type="Gene3D" id="3.40.190.10">
    <property type="entry name" value="Periplasmic binding protein-like II"/>
    <property type="match status" value="2"/>
</dbReference>
<dbReference type="PROSITE" id="PS50931">
    <property type="entry name" value="HTH_LYSR"/>
    <property type="match status" value="1"/>
</dbReference>
<dbReference type="Proteomes" id="UP000582231">
    <property type="component" value="Unassembled WGS sequence"/>
</dbReference>
<dbReference type="SUPFAM" id="SSF46785">
    <property type="entry name" value="Winged helix' DNA-binding domain"/>
    <property type="match status" value="1"/>
</dbReference>
<dbReference type="InterPro" id="IPR036390">
    <property type="entry name" value="WH_DNA-bd_sf"/>
</dbReference>